<gene>
    <name evidence="1" type="primary">jg19058</name>
    <name evidence="1" type="ORF">PAEG_LOCUS27721</name>
</gene>
<accession>A0A8S4SII6</accession>
<keyword evidence="2" id="KW-1185">Reference proteome</keyword>
<dbReference type="AlphaFoldDB" id="A0A8S4SII6"/>
<sequence>MISCKLGGRAGGRVGVRVAGWPGGRAGVDHLAKIFTPNEVDHEAGESEIEEVLSQVFQLDLPIAPTNPREIIAIIKRMEDKKASIS</sequence>
<organism evidence="1 2">
    <name type="scientific">Pararge aegeria aegeria</name>
    <dbReference type="NCBI Taxonomy" id="348720"/>
    <lineage>
        <taxon>Eukaryota</taxon>
        <taxon>Metazoa</taxon>
        <taxon>Ecdysozoa</taxon>
        <taxon>Arthropoda</taxon>
        <taxon>Hexapoda</taxon>
        <taxon>Insecta</taxon>
        <taxon>Pterygota</taxon>
        <taxon>Neoptera</taxon>
        <taxon>Endopterygota</taxon>
        <taxon>Lepidoptera</taxon>
        <taxon>Glossata</taxon>
        <taxon>Ditrysia</taxon>
        <taxon>Papilionoidea</taxon>
        <taxon>Nymphalidae</taxon>
        <taxon>Satyrinae</taxon>
        <taxon>Satyrini</taxon>
        <taxon>Parargina</taxon>
        <taxon>Pararge</taxon>
    </lineage>
</organism>
<dbReference type="Proteomes" id="UP000838756">
    <property type="component" value="Unassembled WGS sequence"/>
</dbReference>
<evidence type="ECO:0000313" key="2">
    <source>
        <dbReference type="Proteomes" id="UP000838756"/>
    </source>
</evidence>
<evidence type="ECO:0000313" key="1">
    <source>
        <dbReference type="EMBL" id="CAH2269510.1"/>
    </source>
</evidence>
<proteinExistence type="predicted"/>
<dbReference type="OrthoDB" id="416454at2759"/>
<comment type="caution">
    <text evidence="1">The sequence shown here is derived from an EMBL/GenBank/DDBJ whole genome shotgun (WGS) entry which is preliminary data.</text>
</comment>
<reference evidence="1" key="1">
    <citation type="submission" date="2022-03" db="EMBL/GenBank/DDBJ databases">
        <authorList>
            <person name="Lindestad O."/>
        </authorList>
    </citation>
    <scope>NUCLEOTIDE SEQUENCE</scope>
</reference>
<protein>
    <submittedName>
        <fullName evidence="1">Jg19058 protein</fullName>
    </submittedName>
</protein>
<dbReference type="EMBL" id="CAKXAJ010026534">
    <property type="protein sequence ID" value="CAH2269510.1"/>
    <property type="molecule type" value="Genomic_DNA"/>
</dbReference>
<name>A0A8S4SII6_9NEOP</name>